<evidence type="ECO:0000313" key="5">
    <source>
        <dbReference type="EMBL" id="RLN44495.1"/>
    </source>
</evidence>
<comment type="caution">
    <text evidence="6">The sequence shown here is derived from an EMBL/GenBank/DDBJ whole genome shotgun (WGS) entry which is preliminary data.</text>
</comment>
<dbReference type="Pfam" id="PF12705">
    <property type="entry name" value="PDDEXK_1"/>
    <property type="match status" value="1"/>
</dbReference>
<evidence type="ECO:0000259" key="2">
    <source>
        <dbReference type="Pfam" id="PF12705"/>
    </source>
</evidence>
<evidence type="ECO:0000313" key="7">
    <source>
        <dbReference type="Proteomes" id="UP000285624"/>
    </source>
</evidence>
<dbReference type="EMBL" id="JPWU03000391">
    <property type="protein sequence ID" value="KAG2517262.1"/>
    <property type="molecule type" value="Genomic_DNA"/>
</dbReference>
<dbReference type="InterPro" id="IPR011604">
    <property type="entry name" value="PDDEXK-like_dom_sf"/>
</dbReference>
<dbReference type="InterPro" id="IPR038726">
    <property type="entry name" value="PDDEXK_AddAB-type"/>
</dbReference>
<dbReference type="Proteomes" id="UP000285883">
    <property type="component" value="Unassembled WGS sequence"/>
</dbReference>
<dbReference type="EMBL" id="JPWV03000384">
    <property type="protein sequence ID" value="KAG2513526.1"/>
    <property type="molecule type" value="Genomic_DNA"/>
</dbReference>
<dbReference type="EMBL" id="MAYM02000288">
    <property type="protein sequence ID" value="RLN44495.1"/>
    <property type="molecule type" value="Genomic_DNA"/>
</dbReference>
<feature type="region of interest" description="Disordered" evidence="1">
    <location>
        <begin position="396"/>
        <end position="423"/>
    </location>
</feature>
<gene>
    <name evidence="5" type="ORF">BBI17_006795</name>
    <name evidence="6" type="ORF">BBO99_00006772</name>
    <name evidence="3" type="ORF">JM16_006355</name>
    <name evidence="4" type="ORF">JM18_005501</name>
</gene>
<keyword evidence="7" id="KW-1185">Reference proteome</keyword>
<evidence type="ECO:0000313" key="8">
    <source>
        <dbReference type="Proteomes" id="UP000285883"/>
    </source>
</evidence>
<protein>
    <recommendedName>
        <fullName evidence="2">PD-(D/E)XK endonuclease-like domain-containing protein</fullName>
    </recommendedName>
</protein>
<feature type="region of interest" description="Disordered" evidence="1">
    <location>
        <begin position="300"/>
        <end position="332"/>
    </location>
</feature>
<accession>A0A421GJU9</accession>
<dbReference type="Proteomes" id="UP000785171">
    <property type="component" value="Unassembled WGS sequence"/>
</dbReference>
<evidence type="ECO:0000313" key="6">
    <source>
        <dbReference type="EMBL" id="RLN77410.1"/>
    </source>
</evidence>
<proteinExistence type="predicted"/>
<name>A0A421GJU9_9STRA</name>
<reference evidence="3" key="1">
    <citation type="journal article" date="2015" name="Genom Data">
        <title>Genome sequences of six Phytophthora species associated with forests in New Zealand.</title>
        <authorList>
            <person name="Studholme D.J."/>
            <person name="McDougal R.L."/>
            <person name="Sambles C."/>
            <person name="Hansen E."/>
            <person name="Hardy G."/>
            <person name="Grant M."/>
            <person name="Ganley R.J."/>
            <person name="Williams N.M."/>
        </authorList>
    </citation>
    <scope>NUCLEOTIDE SEQUENCE</scope>
    <source>
        <strain evidence="3">NZFS 2646</strain>
        <strain evidence="4">NZFS 3630</strain>
    </source>
</reference>
<evidence type="ECO:0000313" key="4">
    <source>
        <dbReference type="EMBL" id="KAG2517262.1"/>
    </source>
</evidence>
<reference evidence="3" key="3">
    <citation type="submission" date="2020-06" db="EMBL/GenBank/DDBJ databases">
        <authorList>
            <person name="Studholme D.J."/>
        </authorList>
    </citation>
    <scope>NUCLEOTIDE SEQUENCE</scope>
    <source>
        <strain evidence="3">NZFS 2646</strain>
        <strain evidence="4">NZFS 3630</strain>
    </source>
</reference>
<feature type="domain" description="PD-(D/E)XK endonuclease-like" evidence="2">
    <location>
        <begin position="438"/>
        <end position="712"/>
    </location>
</feature>
<dbReference type="Proteomes" id="UP000792063">
    <property type="component" value="Unassembled WGS sequence"/>
</dbReference>
<dbReference type="Gene3D" id="3.90.320.10">
    <property type="match status" value="1"/>
</dbReference>
<dbReference type="EMBL" id="MBDN02000249">
    <property type="protein sequence ID" value="RLN77410.1"/>
    <property type="molecule type" value="Genomic_DNA"/>
</dbReference>
<dbReference type="Proteomes" id="UP000285624">
    <property type="component" value="Unassembled WGS sequence"/>
</dbReference>
<dbReference type="AlphaFoldDB" id="A0A421GJU9"/>
<reference evidence="7 8" key="2">
    <citation type="submission" date="2018-07" db="EMBL/GenBank/DDBJ databases">
        <title>Genome sequencing of oomycete isolates from Chile give support for New Zealand origin for Phytophthora kernoviae and make available the first Nothophytophthora sp. genome.</title>
        <authorList>
            <person name="Studholme D.J."/>
            <person name="Sanfuentes E."/>
            <person name="Panda P."/>
            <person name="Hill R."/>
            <person name="Sambles C."/>
            <person name="Grant M."/>
            <person name="Williams N.M."/>
            <person name="Mcdougal R.L."/>
        </authorList>
    </citation>
    <scope>NUCLEOTIDE SEQUENCE [LARGE SCALE GENOMIC DNA]</scope>
    <source>
        <strain evidence="5">Chile2</strain>
        <strain evidence="6">Chile4</strain>
    </source>
</reference>
<sequence length="736" mass="81755">MQHNATSWDGLVMDVLAMCGVQKGEDAMTGEFSEGLLRQYTDVVVDDVQRTTPAMARLVGHLCAQPSVQSSASFSQVVLEGDYCLRTQILERQLLETSEHTGHRRTITQTTLKLDDETAEKRVKMQAFAQQLLTSKSDGETAQSVVNSTQVTFVAPYLQQLRETNLTSSVSWEQSSQEIDDDGLDSDAGKSCVRVLPLTARALELLEALVKGNGEDRRVLVLISMRDSKFPGRMKRLTLPLPYDVLSKPYPIQTRAEHLEHTEQLAYQAFTLDTYDEMVLSFAELAATKREVLSRTFKPIWHEEDQPTSNEGGTKGEGDGSNNITSSQCESSKQAPTALTVATIRAEPPLSASRFWYLEMAEFLRTFVNRVILPIWRQPKQLPIADVSSRIKCRRKTENKQDVGGNKGQKATSPVPEVPNGAQDSLLPTEKLTYEPPHLSYSQISEYLRCPHRYFLARVMKLGGDTSASMMFGRALHESVAAFATTLAAAQRRGDDVGNAKALAGVEAEEAFVRAWADDGFGLFSSKEQAQFLFDRGMLALWDFMDTHYENPQAQEILHVEREFSVYVPEANVELRGVWDRIDRVAHGDGSFFYVIKEFKSNMSGAERNMRKLADESLQLKLYMYAFRKVFGEAPHGAQLQQIGGSYPHADINTSKAAIRKTTRSGNEALVLFSDKAMQEAEAAVGKVALGLRCGDFGPTPSFAECAFCPYAGSACHFTTDDVSHEPRSARNKSSV</sequence>
<organism evidence="6 7">
    <name type="scientific">Phytophthora kernoviae</name>
    <dbReference type="NCBI Taxonomy" id="325452"/>
    <lineage>
        <taxon>Eukaryota</taxon>
        <taxon>Sar</taxon>
        <taxon>Stramenopiles</taxon>
        <taxon>Oomycota</taxon>
        <taxon>Peronosporomycetes</taxon>
        <taxon>Peronosporales</taxon>
        <taxon>Peronosporaceae</taxon>
        <taxon>Phytophthora</taxon>
    </lineage>
</organism>
<evidence type="ECO:0000256" key="1">
    <source>
        <dbReference type="SAM" id="MobiDB-lite"/>
    </source>
</evidence>
<feature type="compositionally biased region" description="Polar residues" evidence="1">
    <location>
        <begin position="320"/>
        <end position="332"/>
    </location>
</feature>
<evidence type="ECO:0000313" key="3">
    <source>
        <dbReference type="EMBL" id="KAG2513526.1"/>
    </source>
</evidence>